<name>A0A7S1TRB1_9STRA</name>
<dbReference type="PANTHER" id="PTHR21650">
    <property type="entry name" value="MEMBRALIN/KINETOCHORE PROTEIN NUF2"/>
    <property type="match status" value="1"/>
</dbReference>
<feature type="transmembrane region" description="Helical" evidence="1">
    <location>
        <begin position="334"/>
        <end position="354"/>
    </location>
</feature>
<dbReference type="AlphaFoldDB" id="A0A7S1TRB1"/>
<sequence>MEQVFFGLHENCVRSITSALNPRQRVVGLVLLCLTSLSLVAALVLLHAVFASDHAHFECLPDSPVMSTAVLVDLAVAHGGECVGSAVLHGAAPGGGEGCFIDHVATFARDKGFLALPRRLLGQHRIEVATLVVRDDDACLGPPIAAALLRHVVGYDTFWLNWALRYFGGGGYFHSLNMETVQPLAKIEQVTATKAAWPSLFALKLGSLCAIAFLFYVVSTMVSFTLRQTQNKMLRFTYMLERSVRYGMPYRGLVMTHVVDSLVFVPMMVGMLFFLFQFYDDQVLALLVLSCVWLSEVYAIIACRTRASLVFFPRVFFGLFCAFHLYLFSWPAGFTHLALAATVSLLLLTMAVLWNHAEVPALQHNKISSATPRQLRQPFLQF</sequence>
<reference evidence="2" key="1">
    <citation type="submission" date="2021-01" db="EMBL/GenBank/DDBJ databases">
        <authorList>
            <person name="Corre E."/>
            <person name="Pelletier E."/>
            <person name="Niang G."/>
            <person name="Scheremetjew M."/>
            <person name="Finn R."/>
            <person name="Kale V."/>
            <person name="Holt S."/>
            <person name="Cochrane G."/>
            <person name="Meng A."/>
            <person name="Brown T."/>
            <person name="Cohen L."/>
        </authorList>
    </citation>
    <scope>NUCLEOTIDE SEQUENCE</scope>
    <source>
        <strain evidence="2">CCMP2877</strain>
    </source>
</reference>
<dbReference type="EMBL" id="HBGJ01004764">
    <property type="protein sequence ID" value="CAD9244513.1"/>
    <property type="molecule type" value="Transcribed_RNA"/>
</dbReference>
<keyword evidence="1" id="KW-0472">Membrane</keyword>
<dbReference type="GO" id="GO:1904294">
    <property type="term" value="P:positive regulation of ERAD pathway"/>
    <property type="evidence" value="ECO:0007669"/>
    <property type="project" value="TreeGrafter"/>
</dbReference>
<feature type="transmembrane region" description="Helical" evidence="1">
    <location>
        <begin position="26"/>
        <end position="50"/>
    </location>
</feature>
<protein>
    <submittedName>
        <fullName evidence="2">Uncharacterized protein</fullName>
    </submittedName>
</protein>
<evidence type="ECO:0000313" key="2">
    <source>
        <dbReference type="EMBL" id="CAD9244513.1"/>
    </source>
</evidence>
<accession>A0A7S1TRB1</accession>
<feature type="transmembrane region" description="Helical" evidence="1">
    <location>
        <begin position="252"/>
        <end position="276"/>
    </location>
</feature>
<feature type="transmembrane region" description="Helical" evidence="1">
    <location>
        <begin position="205"/>
        <end position="226"/>
    </location>
</feature>
<proteinExistence type="predicted"/>
<keyword evidence="1" id="KW-1133">Transmembrane helix</keyword>
<evidence type="ECO:0000256" key="1">
    <source>
        <dbReference type="SAM" id="Phobius"/>
    </source>
</evidence>
<gene>
    <name evidence="2" type="ORF">PPAR1163_LOCUS2861</name>
</gene>
<organism evidence="2">
    <name type="scientific">Phaeomonas parva</name>
    <dbReference type="NCBI Taxonomy" id="124430"/>
    <lineage>
        <taxon>Eukaryota</taxon>
        <taxon>Sar</taxon>
        <taxon>Stramenopiles</taxon>
        <taxon>Ochrophyta</taxon>
        <taxon>Pinguiophyceae</taxon>
        <taxon>Pinguiochrysidales</taxon>
        <taxon>Pinguiochrysidaceae</taxon>
        <taxon>Phaeomonas</taxon>
    </lineage>
</organism>
<dbReference type="PANTHER" id="PTHR21650:SF4">
    <property type="entry name" value="MEMBRALIN"/>
    <property type="match status" value="1"/>
</dbReference>
<keyword evidence="1" id="KW-0812">Transmembrane</keyword>
<feature type="transmembrane region" description="Helical" evidence="1">
    <location>
        <begin position="309"/>
        <end position="328"/>
    </location>
</feature>
<dbReference type="GO" id="GO:0034976">
    <property type="term" value="P:response to endoplasmic reticulum stress"/>
    <property type="evidence" value="ECO:0007669"/>
    <property type="project" value="TreeGrafter"/>
</dbReference>
<feature type="transmembrane region" description="Helical" evidence="1">
    <location>
        <begin position="282"/>
        <end position="302"/>
    </location>
</feature>
<dbReference type="GO" id="GO:0005783">
    <property type="term" value="C:endoplasmic reticulum"/>
    <property type="evidence" value="ECO:0007669"/>
    <property type="project" value="TreeGrafter"/>
</dbReference>